<dbReference type="Pfam" id="PF11239">
    <property type="entry name" value="DUF3040"/>
    <property type="match status" value="1"/>
</dbReference>
<comment type="caution">
    <text evidence="3">The sequence shown here is derived from an EMBL/GenBank/DDBJ whole genome shotgun (WGS) entry which is preliminary data.</text>
</comment>
<dbReference type="InterPro" id="IPR021401">
    <property type="entry name" value="DUF3040"/>
</dbReference>
<protein>
    <recommendedName>
        <fullName evidence="5">DUF3040 domain-containing protein</fullName>
    </recommendedName>
</protein>
<feature type="region of interest" description="Disordered" evidence="1">
    <location>
        <begin position="79"/>
        <end position="120"/>
    </location>
</feature>
<evidence type="ECO:0000256" key="2">
    <source>
        <dbReference type="SAM" id="Phobius"/>
    </source>
</evidence>
<dbReference type="Proteomes" id="UP001165124">
    <property type="component" value="Unassembled WGS sequence"/>
</dbReference>
<reference evidence="3" key="1">
    <citation type="submission" date="2023-02" db="EMBL/GenBank/DDBJ databases">
        <title>Actinomadura rubrobrunea NBRC 14622.</title>
        <authorList>
            <person name="Ichikawa N."/>
            <person name="Sato H."/>
            <person name="Tonouchi N."/>
        </authorList>
    </citation>
    <scope>NUCLEOTIDE SEQUENCE</scope>
    <source>
        <strain evidence="3">NBRC 14622</strain>
    </source>
</reference>
<sequence>MGLPGDEQAVLREIDAALERDDPVLAWRLKTLPGLVRDARRDAGPVSWRPPRGAVALAAVVVAVAALLVAMVALGTRHPCEPGVGATAPTAHHVRSSGPPGAADRGGARPAVPRTSRATC</sequence>
<evidence type="ECO:0000256" key="1">
    <source>
        <dbReference type="SAM" id="MobiDB-lite"/>
    </source>
</evidence>
<accession>A0A9W6PZP2</accession>
<gene>
    <name evidence="3" type="ORF">Arub01_51210</name>
</gene>
<evidence type="ECO:0000313" key="3">
    <source>
        <dbReference type="EMBL" id="GLW66877.1"/>
    </source>
</evidence>
<proteinExistence type="predicted"/>
<keyword evidence="2" id="KW-1133">Transmembrane helix</keyword>
<keyword evidence="2" id="KW-0472">Membrane</keyword>
<evidence type="ECO:0000313" key="4">
    <source>
        <dbReference type="Proteomes" id="UP001165124"/>
    </source>
</evidence>
<evidence type="ECO:0008006" key="5">
    <source>
        <dbReference type="Google" id="ProtNLM"/>
    </source>
</evidence>
<feature type="compositionally biased region" description="Low complexity" evidence="1">
    <location>
        <begin position="98"/>
        <end position="114"/>
    </location>
</feature>
<keyword evidence="4" id="KW-1185">Reference proteome</keyword>
<organism evidence="3 4">
    <name type="scientific">Actinomadura rubrobrunea</name>
    <dbReference type="NCBI Taxonomy" id="115335"/>
    <lineage>
        <taxon>Bacteria</taxon>
        <taxon>Bacillati</taxon>
        <taxon>Actinomycetota</taxon>
        <taxon>Actinomycetes</taxon>
        <taxon>Streptosporangiales</taxon>
        <taxon>Thermomonosporaceae</taxon>
        <taxon>Actinomadura</taxon>
    </lineage>
</organism>
<dbReference type="RefSeq" id="WP_067916220.1">
    <property type="nucleotide sequence ID" value="NZ_BSRZ01000018.1"/>
</dbReference>
<dbReference type="AlphaFoldDB" id="A0A9W6PZP2"/>
<keyword evidence="2" id="KW-0812">Transmembrane</keyword>
<dbReference type="EMBL" id="BSRZ01000018">
    <property type="protein sequence ID" value="GLW66877.1"/>
    <property type="molecule type" value="Genomic_DNA"/>
</dbReference>
<feature type="transmembrane region" description="Helical" evidence="2">
    <location>
        <begin position="54"/>
        <end position="74"/>
    </location>
</feature>
<name>A0A9W6PZP2_9ACTN</name>